<organism evidence="1 2">
    <name type="scientific">Pannus brasiliensis CCIBt3594</name>
    <dbReference type="NCBI Taxonomy" id="1427578"/>
    <lineage>
        <taxon>Bacteria</taxon>
        <taxon>Bacillati</taxon>
        <taxon>Cyanobacteriota</taxon>
        <taxon>Cyanophyceae</taxon>
        <taxon>Oscillatoriophycideae</taxon>
        <taxon>Chroococcales</taxon>
        <taxon>Microcystaceae</taxon>
        <taxon>Pannus</taxon>
    </lineage>
</organism>
<comment type="caution">
    <text evidence="1">The sequence shown here is derived from an EMBL/GenBank/DDBJ whole genome shotgun (WGS) entry which is preliminary data.</text>
</comment>
<dbReference type="Proteomes" id="UP001328733">
    <property type="component" value="Unassembled WGS sequence"/>
</dbReference>
<sequence>MSNLDKVTSYINTIVKTNSNDTFTSKEVSNGTGIRQDNISRELRKLKNWGLIEANPKGWGDRELLYKVNLDRWSKRF</sequence>
<dbReference type="SUPFAM" id="SSF46785">
    <property type="entry name" value="Winged helix' DNA-binding domain"/>
    <property type="match status" value="1"/>
</dbReference>
<evidence type="ECO:0000313" key="2">
    <source>
        <dbReference type="Proteomes" id="UP001328733"/>
    </source>
</evidence>
<gene>
    <name evidence="1" type="ORF">V0288_22225</name>
</gene>
<accession>A0AAW9QZI2</accession>
<dbReference type="InterPro" id="IPR036388">
    <property type="entry name" value="WH-like_DNA-bd_sf"/>
</dbReference>
<keyword evidence="2" id="KW-1185">Reference proteome</keyword>
<dbReference type="AlphaFoldDB" id="A0AAW9QZI2"/>
<protein>
    <submittedName>
        <fullName evidence="1">Uncharacterized protein</fullName>
    </submittedName>
</protein>
<reference evidence="1 2" key="1">
    <citation type="submission" date="2024-01" db="EMBL/GenBank/DDBJ databases">
        <title>Genomic insights into the taxonomy and metabolism of the cyanobacterium Pannus brasiliensis CCIBt3594.</title>
        <authorList>
            <person name="Machado M."/>
            <person name="Botero N.B."/>
            <person name="Andreote A.P.D."/>
            <person name="Feitosa A.M.T."/>
            <person name="Popin R."/>
            <person name="Sivonen K."/>
            <person name="Fiore M.F."/>
        </authorList>
    </citation>
    <scope>NUCLEOTIDE SEQUENCE [LARGE SCALE GENOMIC DNA]</scope>
    <source>
        <strain evidence="1 2">CCIBt3594</strain>
    </source>
</reference>
<dbReference type="RefSeq" id="WP_332867337.1">
    <property type="nucleotide sequence ID" value="NZ_JBAFSM010000063.1"/>
</dbReference>
<evidence type="ECO:0000313" key="1">
    <source>
        <dbReference type="EMBL" id="MEG3439861.1"/>
    </source>
</evidence>
<dbReference type="Gene3D" id="1.10.10.10">
    <property type="entry name" value="Winged helix-like DNA-binding domain superfamily/Winged helix DNA-binding domain"/>
    <property type="match status" value="1"/>
</dbReference>
<dbReference type="EMBL" id="JBAFSM010000063">
    <property type="protein sequence ID" value="MEG3439861.1"/>
    <property type="molecule type" value="Genomic_DNA"/>
</dbReference>
<name>A0AAW9QZI2_9CHRO</name>
<proteinExistence type="predicted"/>
<dbReference type="InterPro" id="IPR036390">
    <property type="entry name" value="WH_DNA-bd_sf"/>
</dbReference>